<evidence type="ECO:0008006" key="4">
    <source>
        <dbReference type="Google" id="ProtNLM"/>
    </source>
</evidence>
<proteinExistence type="predicted"/>
<reference evidence="2" key="1">
    <citation type="submission" date="2025-08" db="UniProtKB">
        <authorList>
            <consortium name="Ensembl"/>
        </authorList>
    </citation>
    <scope>IDENTIFICATION</scope>
</reference>
<accession>A0A3Q4GZ17</accession>
<name>A0A3Q4GZ17_NEOBR</name>
<feature type="signal peptide" evidence="1">
    <location>
        <begin position="1"/>
        <end position="23"/>
    </location>
</feature>
<evidence type="ECO:0000256" key="1">
    <source>
        <dbReference type="SAM" id="SignalP"/>
    </source>
</evidence>
<evidence type="ECO:0000313" key="2">
    <source>
        <dbReference type="Ensembl" id="ENSNBRP00000009137.1"/>
    </source>
</evidence>
<dbReference type="Bgee" id="ENSNBRG00000007140">
    <property type="expression patterns" value="Expressed in testis"/>
</dbReference>
<sequence>MILYVFVALSVLLFSFFPPSSPGQSCWRFNELEQVGDNGNASTAGDQWGDEWFLLPVRPITIKICQNFPLIEEGPADHLNHPSQRNTI</sequence>
<feature type="chain" id="PRO_5018720566" description="Secreted protein" evidence="1">
    <location>
        <begin position="24"/>
        <end position="88"/>
    </location>
</feature>
<organism evidence="2 3">
    <name type="scientific">Neolamprologus brichardi</name>
    <name type="common">Fairy cichlid</name>
    <name type="synonym">Lamprologus brichardi</name>
    <dbReference type="NCBI Taxonomy" id="32507"/>
    <lineage>
        <taxon>Eukaryota</taxon>
        <taxon>Metazoa</taxon>
        <taxon>Chordata</taxon>
        <taxon>Craniata</taxon>
        <taxon>Vertebrata</taxon>
        <taxon>Euteleostomi</taxon>
        <taxon>Actinopterygii</taxon>
        <taxon>Neopterygii</taxon>
        <taxon>Teleostei</taxon>
        <taxon>Neoteleostei</taxon>
        <taxon>Acanthomorphata</taxon>
        <taxon>Ovalentaria</taxon>
        <taxon>Cichlomorphae</taxon>
        <taxon>Cichliformes</taxon>
        <taxon>Cichlidae</taxon>
        <taxon>African cichlids</taxon>
        <taxon>Pseudocrenilabrinae</taxon>
        <taxon>Lamprologini</taxon>
        <taxon>Neolamprologus</taxon>
    </lineage>
</organism>
<protein>
    <recommendedName>
        <fullName evidence="4">Secreted protein</fullName>
    </recommendedName>
</protein>
<keyword evidence="3" id="KW-1185">Reference proteome</keyword>
<dbReference type="Proteomes" id="UP000261580">
    <property type="component" value="Unassembled WGS sequence"/>
</dbReference>
<dbReference type="AlphaFoldDB" id="A0A3Q4GZ17"/>
<reference evidence="2" key="2">
    <citation type="submission" date="2025-09" db="UniProtKB">
        <authorList>
            <consortium name="Ensembl"/>
        </authorList>
    </citation>
    <scope>IDENTIFICATION</scope>
</reference>
<keyword evidence="1" id="KW-0732">Signal</keyword>
<evidence type="ECO:0000313" key="3">
    <source>
        <dbReference type="Proteomes" id="UP000261580"/>
    </source>
</evidence>
<dbReference type="Ensembl" id="ENSNBRT00000009399.1">
    <property type="protein sequence ID" value="ENSNBRP00000009137.1"/>
    <property type="gene ID" value="ENSNBRG00000007140.1"/>
</dbReference>